<dbReference type="VEuPathDB" id="TrichDB:TRFO_04648"/>
<accession>A0A1J4KCC1</accession>
<keyword evidence="3" id="KW-1185">Reference proteome</keyword>
<dbReference type="GeneID" id="94826731"/>
<feature type="transmembrane region" description="Helical" evidence="1">
    <location>
        <begin position="173"/>
        <end position="193"/>
    </location>
</feature>
<feature type="transmembrane region" description="Helical" evidence="1">
    <location>
        <begin position="20"/>
        <end position="38"/>
    </location>
</feature>
<feature type="transmembrane region" description="Helical" evidence="1">
    <location>
        <begin position="45"/>
        <end position="62"/>
    </location>
</feature>
<comment type="caution">
    <text evidence="2">The sequence shown here is derived from an EMBL/GenBank/DDBJ whole genome shotgun (WGS) entry which is preliminary data.</text>
</comment>
<evidence type="ECO:0000313" key="3">
    <source>
        <dbReference type="Proteomes" id="UP000179807"/>
    </source>
</evidence>
<keyword evidence="1" id="KW-0812">Transmembrane</keyword>
<keyword evidence="1" id="KW-1133">Transmembrane helix</keyword>
<dbReference type="AlphaFoldDB" id="A0A1J4KCC1"/>
<feature type="transmembrane region" description="Helical" evidence="1">
    <location>
        <begin position="146"/>
        <end position="167"/>
    </location>
</feature>
<evidence type="ECO:0000256" key="1">
    <source>
        <dbReference type="SAM" id="Phobius"/>
    </source>
</evidence>
<dbReference type="RefSeq" id="XP_068362209.1">
    <property type="nucleotide sequence ID" value="XM_068492027.1"/>
</dbReference>
<dbReference type="EMBL" id="MLAK01000649">
    <property type="protein sequence ID" value="OHT09073.1"/>
    <property type="molecule type" value="Genomic_DNA"/>
</dbReference>
<organism evidence="2 3">
    <name type="scientific">Tritrichomonas foetus</name>
    <dbReference type="NCBI Taxonomy" id="1144522"/>
    <lineage>
        <taxon>Eukaryota</taxon>
        <taxon>Metamonada</taxon>
        <taxon>Parabasalia</taxon>
        <taxon>Tritrichomonadida</taxon>
        <taxon>Tritrichomonadidae</taxon>
        <taxon>Tritrichomonas</taxon>
    </lineage>
</organism>
<sequence length="277" mass="31758">MNDELVPLLHSDVIKHIKPEQFLFFGFILLFSTINFFSGNSKFFLISRSSLFILVPFITNVFTETEVFMFVINSLLTIFFLQLLLKYWTIKDILIVTIPVAIICNTFLGIFVSILNENIYMNGSLSLVVSLSISLCYSAQGERQNFFNHLSVFPTELFYGVLVYILLCMRWPPTSFFAGILSIVVSIIELTYLPITSRLGLANSPLKSNNSFSWRSLFNQPRNFSDEERREETVPLRTPSLLDQLEISQPLSEVDQNRRLRALRAIEDRLASAANNL</sequence>
<reference evidence="2" key="1">
    <citation type="submission" date="2016-10" db="EMBL/GenBank/DDBJ databases">
        <authorList>
            <person name="Benchimol M."/>
            <person name="Almeida L.G."/>
            <person name="Vasconcelos A.T."/>
            <person name="Perreira-Neves A."/>
            <person name="Rosa I.A."/>
            <person name="Tasca T."/>
            <person name="Bogo M.R."/>
            <person name="de Souza W."/>
        </authorList>
    </citation>
    <scope>NUCLEOTIDE SEQUENCE [LARGE SCALE GENOMIC DNA]</scope>
    <source>
        <strain evidence="2">K</strain>
    </source>
</reference>
<dbReference type="Proteomes" id="UP000179807">
    <property type="component" value="Unassembled WGS sequence"/>
</dbReference>
<name>A0A1J4KCC1_9EUKA</name>
<protein>
    <recommendedName>
        <fullName evidence="4">Rhomboid-like protein</fullName>
    </recommendedName>
</protein>
<keyword evidence="1" id="KW-0472">Membrane</keyword>
<feature type="transmembrane region" description="Helical" evidence="1">
    <location>
        <begin position="92"/>
        <end position="113"/>
    </location>
</feature>
<evidence type="ECO:0008006" key="4">
    <source>
        <dbReference type="Google" id="ProtNLM"/>
    </source>
</evidence>
<gene>
    <name evidence="2" type="ORF">TRFO_04648</name>
</gene>
<feature type="transmembrane region" description="Helical" evidence="1">
    <location>
        <begin position="119"/>
        <end position="139"/>
    </location>
</feature>
<proteinExistence type="predicted"/>
<evidence type="ECO:0000313" key="2">
    <source>
        <dbReference type="EMBL" id="OHT09073.1"/>
    </source>
</evidence>